<accession>A0A0H3EAT0</accession>
<protein>
    <submittedName>
        <fullName evidence="2">Uncharacterized protein</fullName>
    </submittedName>
</protein>
<feature type="compositionally biased region" description="Basic and acidic residues" evidence="1">
    <location>
        <begin position="73"/>
        <end position="86"/>
    </location>
</feature>
<reference evidence="2 3" key="1">
    <citation type="journal article" date="2010" name="Proc. Natl. Acad. Sci. U.S.A.">
        <title>Genome analysis of Bifidobacterium bifidum PRL2010 reveals metabolic pathways for host-derived glycan foraging.</title>
        <authorList>
            <person name="Turroni F."/>
            <person name="Bottacini F."/>
            <person name="Foroni E."/>
            <person name="Mulder I."/>
            <person name="Kim J.H."/>
            <person name="Zomer A."/>
            <person name="Sanchez B."/>
            <person name="Bidossi A."/>
            <person name="Ferrarini A."/>
            <person name="Giubellini V."/>
            <person name="Delledonne M."/>
            <person name="Henrissat B."/>
            <person name="Coutinho P."/>
            <person name="Oggioni M."/>
            <person name="Fitzgerald G.F."/>
            <person name="Mills D."/>
            <person name="Margolles A."/>
            <person name="Kelly D."/>
            <person name="van Sinderen D."/>
            <person name="Ventura M."/>
        </authorList>
    </citation>
    <scope>NUCLEOTIDE SEQUENCE [LARGE SCALE GENOMIC DNA]</scope>
    <source>
        <strain evidence="2 3">PRL2010</strain>
    </source>
</reference>
<gene>
    <name evidence="2" type="ordered locus">BBPR_1236</name>
</gene>
<dbReference type="KEGG" id="bbp:BBPR_1236"/>
<feature type="region of interest" description="Disordered" evidence="1">
    <location>
        <begin position="73"/>
        <end position="93"/>
    </location>
</feature>
<dbReference type="OrthoDB" id="3268477at2"/>
<sequence length="93" mass="10779">MPGAAARYHGCGEDAMTDKQWYFNTKTEQPELGMLSPSSHRMGPYKTREDALEAWKIVKERNALWAEANRKWRKWGENTPSDGRDDGFDDRDD</sequence>
<dbReference type="eggNOG" id="ENOG5033BD3">
    <property type="taxonomic scope" value="Bacteria"/>
</dbReference>
<evidence type="ECO:0000256" key="1">
    <source>
        <dbReference type="SAM" id="MobiDB-lite"/>
    </source>
</evidence>
<dbReference type="Proteomes" id="UP000002312">
    <property type="component" value="Chromosome"/>
</dbReference>
<name>A0A0H3EAT0_BIFBP</name>
<dbReference type="AlphaFoldDB" id="A0A0H3EAT0"/>
<dbReference type="HOGENOM" id="CLU_191180_0_0_11"/>
<proteinExistence type="predicted"/>
<evidence type="ECO:0000313" key="3">
    <source>
        <dbReference type="Proteomes" id="UP000002312"/>
    </source>
</evidence>
<evidence type="ECO:0000313" key="2">
    <source>
        <dbReference type="EMBL" id="ADP36292.1"/>
    </source>
</evidence>
<organism evidence="2 3">
    <name type="scientific">Bifidobacterium bifidum (strain PRL2010)</name>
    <dbReference type="NCBI Taxonomy" id="702459"/>
    <lineage>
        <taxon>Bacteria</taxon>
        <taxon>Bacillati</taxon>
        <taxon>Actinomycetota</taxon>
        <taxon>Actinomycetes</taxon>
        <taxon>Bifidobacteriales</taxon>
        <taxon>Bifidobacteriaceae</taxon>
        <taxon>Bifidobacterium</taxon>
    </lineage>
</organism>
<dbReference type="PATRIC" id="fig|702459.3.peg.1278"/>
<dbReference type="EMBL" id="CP001840">
    <property type="protein sequence ID" value="ADP36292.1"/>
    <property type="molecule type" value="Genomic_DNA"/>
</dbReference>